<organism evidence="9 10">
    <name type="scientific">Linnemannia exigua</name>
    <dbReference type="NCBI Taxonomy" id="604196"/>
    <lineage>
        <taxon>Eukaryota</taxon>
        <taxon>Fungi</taxon>
        <taxon>Fungi incertae sedis</taxon>
        <taxon>Mucoromycota</taxon>
        <taxon>Mortierellomycotina</taxon>
        <taxon>Mortierellomycetes</taxon>
        <taxon>Mortierellales</taxon>
        <taxon>Mortierellaceae</taxon>
        <taxon>Linnemannia</taxon>
    </lineage>
</organism>
<feature type="repeat" description="WD" evidence="8">
    <location>
        <begin position="52"/>
        <end position="86"/>
    </location>
</feature>
<evidence type="ECO:0000256" key="1">
    <source>
        <dbReference type="ARBA" id="ARBA00006260"/>
    </source>
</evidence>
<proteinExistence type="inferred from homology"/>
<gene>
    <name evidence="9" type="ORF">BGZ95_010316</name>
</gene>
<keyword evidence="3 8" id="KW-0853">WD repeat</keyword>
<evidence type="ECO:0000256" key="2">
    <source>
        <dbReference type="ARBA" id="ARBA00022490"/>
    </source>
</evidence>
<name>A0AAD4DBL4_9FUNG</name>
<dbReference type="InterPro" id="IPR001680">
    <property type="entry name" value="WD40_rpt"/>
</dbReference>
<accession>A0AAD4DBL4</accession>
<comment type="caution">
    <text evidence="9">The sequence shown here is derived from an EMBL/GenBank/DDBJ whole genome shotgun (WGS) entry which is preliminary data.</text>
</comment>
<evidence type="ECO:0000256" key="5">
    <source>
        <dbReference type="ARBA" id="ARBA00023203"/>
    </source>
</evidence>
<dbReference type="GO" id="GO:0034314">
    <property type="term" value="P:Arp2/3 complex-mediated actin nucleation"/>
    <property type="evidence" value="ECO:0007669"/>
    <property type="project" value="UniProtKB-UniRule"/>
</dbReference>
<comment type="function">
    <text evidence="7">Functions as component of the Arp2/3 complex which is involved in regulation of actin polymerization and together with an activating nucleation-promoting factor (NPF) mediates the formation of branched actin networks.</text>
</comment>
<evidence type="ECO:0000256" key="4">
    <source>
        <dbReference type="ARBA" id="ARBA00022737"/>
    </source>
</evidence>
<dbReference type="GO" id="GO:0005885">
    <property type="term" value="C:Arp2/3 protein complex"/>
    <property type="evidence" value="ECO:0007669"/>
    <property type="project" value="UniProtKB-UniRule"/>
</dbReference>
<dbReference type="Proteomes" id="UP001194580">
    <property type="component" value="Unassembled WGS sequence"/>
</dbReference>
<reference evidence="9" key="1">
    <citation type="journal article" date="2020" name="Fungal Divers.">
        <title>Resolving the Mortierellaceae phylogeny through synthesis of multi-gene phylogenetics and phylogenomics.</title>
        <authorList>
            <person name="Vandepol N."/>
            <person name="Liber J."/>
            <person name="Desiro A."/>
            <person name="Na H."/>
            <person name="Kennedy M."/>
            <person name="Barry K."/>
            <person name="Grigoriev I.V."/>
            <person name="Miller A.N."/>
            <person name="O'Donnell K."/>
            <person name="Stajich J.E."/>
            <person name="Bonito G."/>
        </authorList>
    </citation>
    <scope>NUCLEOTIDE SEQUENCE</scope>
    <source>
        <strain evidence="9">NRRL 28262</strain>
    </source>
</reference>
<dbReference type="PANTHER" id="PTHR10709:SF2">
    <property type="entry name" value="ACTIN-RELATED PROTEIN 2_3 COMPLEX SUBUNIT"/>
    <property type="match status" value="1"/>
</dbReference>
<keyword evidence="4" id="KW-0677">Repeat</keyword>
<dbReference type="Gene3D" id="2.130.10.10">
    <property type="entry name" value="YVTN repeat-like/Quinoprotein amine dehydrogenase"/>
    <property type="match status" value="1"/>
</dbReference>
<dbReference type="Pfam" id="PF00400">
    <property type="entry name" value="WD40"/>
    <property type="match status" value="3"/>
</dbReference>
<evidence type="ECO:0000313" key="9">
    <source>
        <dbReference type="EMBL" id="KAG0273889.1"/>
    </source>
</evidence>
<dbReference type="PANTHER" id="PTHR10709">
    <property type="entry name" value="ACTIN-RELATED PROTEIN 2/3 COMPLEX SUBUNIT 1"/>
    <property type="match status" value="1"/>
</dbReference>
<dbReference type="SMART" id="SM00320">
    <property type="entry name" value="WD40"/>
    <property type="match status" value="6"/>
</dbReference>
<comment type="subcellular location">
    <subcellularLocation>
        <location evidence="7">Cytoplasm</location>
        <location evidence="7">Cytoskeleton</location>
        <location evidence="7">Actin patch</location>
    </subcellularLocation>
</comment>
<protein>
    <recommendedName>
        <fullName evidence="7">Actin-related protein 2/3 complex subunit</fullName>
    </recommendedName>
</protein>
<dbReference type="AlphaFoldDB" id="A0AAD4DBL4"/>
<evidence type="ECO:0000256" key="8">
    <source>
        <dbReference type="PROSITE-ProRule" id="PRU00221"/>
    </source>
</evidence>
<evidence type="ECO:0000256" key="7">
    <source>
        <dbReference type="PIRNR" id="PIRNR038093"/>
    </source>
</evidence>
<dbReference type="InterPro" id="IPR015943">
    <property type="entry name" value="WD40/YVTN_repeat-like_dom_sf"/>
</dbReference>
<dbReference type="GO" id="GO:0030479">
    <property type="term" value="C:actin cortical patch"/>
    <property type="evidence" value="ECO:0007669"/>
    <property type="project" value="UniProtKB-SubCell"/>
</dbReference>
<dbReference type="GO" id="GO:0051015">
    <property type="term" value="F:actin filament binding"/>
    <property type="evidence" value="ECO:0007669"/>
    <property type="project" value="TreeGrafter"/>
</dbReference>
<evidence type="ECO:0000256" key="3">
    <source>
        <dbReference type="ARBA" id="ARBA00022574"/>
    </source>
</evidence>
<dbReference type="SUPFAM" id="SSF50978">
    <property type="entry name" value="WD40 repeat-like"/>
    <property type="match status" value="1"/>
</dbReference>
<dbReference type="PROSITE" id="PS50082">
    <property type="entry name" value="WD_REPEATS_2"/>
    <property type="match status" value="1"/>
</dbReference>
<keyword evidence="2 7" id="KW-0963">Cytoplasm</keyword>
<dbReference type="PIRSF" id="PIRSF038093">
    <property type="entry name" value="ARP2/3_su1"/>
    <property type="match status" value="1"/>
</dbReference>
<sequence length="374" mass="41362">MSDSPIVTEFNQGPISCHAFNQDRSELAVCFNTNVVTIFRKSGANWTPAWTLAEHDKPVTSIDWAPKSNRIVTCSQDRNAYVWTLDDQVTHQWKPTLVLLRINRAATFVRWSPAEDKFAVASGSRCISVCYFEEDNDWWVGKHIKKPIRSTVLSLDWHPNNVLLAAGCADMKARVFSAFIKGIDKKPAASAWGEKLPFNTVCGEFSNGAGGWIHSVAFSPNGESLVFTGHDSTLTVVSPATGDIQSIRAPYLPYLSVIYLNEHQIVAAGHDCAPHLFELKGQQWAFSASLDAAIKKADVGVTARDTFRRMDSRAQSTTSTDTEVHTHHQNTINSIRPFSGAPGHVEQFSTSGIDGKLIIWNANNITRGIRNLHL</sequence>
<keyword evidence="10" id="KW-1185">Reference proteome</keyword>
<keyword evidence="6 7" id="KW-0206">Cytoskeleton</keyword>
<keyword evidence="5 7" id="KW-0009">Actin-binding</keyword>
<dbReference type="PROSITE" id="PS50294">
    <property type="entry name" value="WD_REPEATS_REGION"/>
    <property type="match status" value="1"/>
</dbReference>
<evidence type="ECO:0000256" key="6">
    <source>
        <dbReference type="ARBA" id="ARBA00023212"/>
    </source>
</evidence>
<dbReference type="EMBL" id="JAAAIL010000681">
    <property type="protein sequence ID" value="KAG0273889.1"/>
    <property type="molecule type" value="Genomic_DNA"/>
</dbReference>
<evidence type="ECO:0000313" key="10">
    <source>
        <dbReference type="Proteomes" id="UP001194580"/>
    </source>
</evidence>
<comment type="similarity">
    <text evidence="1 7">Belongs to the WD repeat ARPC1 family.</text>
</comment>
<dbReference type="InterPro" id="IPR036322">
    <property type="entry name" value="WD40_repeat_dom_sf"/>
</dbReference>
<dbReference type="InterPro" id="IPR017383">
    <property type="entry name" value="ARPC1"/>
</dbReference>